<dbReference type="Pfam" id="PF02347">
    <property type="entry name" value="GDC-P"/>
    <property type="match status" value="2"/>
</dbReference>
<keyword evidence="6 8" id="KW-0560">Oxidoreductase</keyword>
<dbReference type="InterPro" id="IPR015421">
    <property type="entry name" value="PyrdxlP-dep_Trfase_major"/>
</dbReference>
<proteinExistence type="inferred from homology"/>
<evidence type="ECO:0000256" key="7">
    <source>
        <dbReference type="ARBA" id="ARBA00049026"/>
    </source>
</evidence>
<feature type="region of interest" description="Disordered" evidence="10">
    <location>
        <begin position="996"/>
        <end position="1020"/>
    </location>
</feature>
<dbReference type="GO" id="GO:0005829">
    <property type="term" value="C:cytosol"/>
    <property type="evidence" value="ECO:0007669"/>
    <property type="project" value="TreeGrafter"/>
</dbReference>
<dbReference type="HAMAP" id="MF_00711">
    <property type="entry name" value="GcvP"/>
    <property type="match status" value="1"/>
</dbReference>
<dbReference type="Gene3D" id="3.90.1150.10">
    <property type="entry name" value="Aspartate Aminotransferase, domain 1"/>
    <property type="match status" value="2"/>
</dbReference>
<feature type="domain" description="Glycine cleavage system P-protein N-terminal" evidence="11">
    <location>
        <begin position="505"/>
        <end position="761"/>
    </location>
</feature>
<dbReference type="PANTHER" id="PTHR11773:SF1">
    <property type="entry name" value="GLYCINE DEHYDROGENASE (DECARBOXYLATING), MITOCHONDRIAL"/>
    <property type="match status" value="1"/>
</dbReference>
<dbReference type="FunFam" id="3.90.1150.10:FF:000007">
    <property type="entry name" value="Glycine dehydrogenase (decarboxylating), mitochondrial"/>
    <property type="match status" value="1"/>
</dbReference>
<dbReference type="FunFam" id="3.40.640.10:FF:000007">
    <property type="entry name" value="glycine dehydrogenase (Decarboxylating), mitochondrial"/>
    <property type="match status" value="1"/>
</dbReference>
<evidence type="ECO:0000259" key="11">
    <source>
        <dbReference type="Pfam" id="PF02347"/>
    </source>
</evidence>
<feature type="domain" description="Glycine dehydrogenase C-terminal" evidence="12">
    <location>
        <begin position="807"/>
        <end position="928"/>
    </location>
</feature>
<evidence type="ECO:0000259" key="12">
    <source>
        <dbReference type="Pfam" id="PF21478"/>
    </source>
</evidence>
<comment type="similarity">
    <text evidence="3 8">Belongs to the GcvP family.</text>
</comment>
<dbReference type="Proteomes" id="UP000604475">
    <property type="component" value="Unassembled WGS sequence"/>
</dbReference>
<protein>
    <recommendedName>
        <fullName evidence="8">Glycine dehydrogenase (decarboxylating)</fullName>
        <ecNumber evidence="8">1.4.4.2</ecNumber>
    </recommendedName>
    <alternativeName>
        <fullName evidence="8">Glycine cleavage system P-protein</fullName>
    </alternativeName>
    <alternativeName>
        <fullName evidence="8">Glycine decarboxylase</fullName>
    </alternativeName>
    <alternativeName>
        <fullName evidence="8">Glycine dehydrogenase (aminomethyl-transferring)</fullName>
    </alternativeName>
</protein>
<evidence type="ECO:0000313" key="14">
    <source>
        <dbReference type="Proteomes" id="UP000604475"/>
    </source>
</evidence>
<evidence type="ECO:0000256" key="9">
    <source>
        <dbReference type="PIRSR" id="PIRSR603437-50"/>
    </source>
</evidence>
<dbReference type="NCBIfam" id="TIGR00461">
    <property type="entry name" value="gcvP"/>
    <property type="match status" value="1"/>
</dbReference>
<feature type="region of interest" description="Disordered" evidence="10">
    <location>
        <begin position="1"/>
        <end position="25"/>
    </location>
</feature>
<dbReference type="SUPFAM" id="SSF53383">
    <property type="entry name" value="PLP-dependent transferases"/>
    <property type="match status" value="2"/>
</dbReference>
<evidence type="ECO:0000256" key="5">
    <source>
        <dbReference type="ARBA" id="ARBA00022898"/>
    </source>
</evidence>
<evidence type="ECO:0000256" key="8">
    <source>
        <dbReference type="HAMAP-Rule" id="MF_00711"/>
    </source>
</evidence>
<feature type="modified residue" description="N6-(pyridoxal phosphate)lysine" evidence="8 9">
    <location>
        <position position="734"/>
    </location>
</feature>
<dbReference type="FunFam" id="3.40.640.10:FF:000005">
    <property type="entry name" value="Glycine dehydrogenase (decarboxylating), mitochondrial"/>
    <property type="match status" value="1"/>
</dbReference>
<comment type="catalytic activity">
    <reaction evidence="7 8">
        <text>N(6)-[(R)-lipoyl]-L-lysyl-[glycine-cleavage complex H protein] + glycine + H(+) = N(6)-[(R)-S(8)-aminomethyldihydrolipoyl]-L-lysyl-[glycine-cleavage complex H protein] + CO2</text>
        <dbReference type="Rhea" id="RHEA:24304"/>
        <dbReference type="Rhea" id="RHEA-COMP:10494"/>
        <dbReference type="Rhea" id="RHEA-COMP:10495"/>
        <dbReference type="ChEBI" id="CHEBI:15378"/>
        <dbReference type="ChEBI" id="CHEBI:16526"/>
        <dbReference type="ChEBI" id="CHEBI:57305"/>
        <dbReference type="ChEBI" id="CHEBI:83099"/>
        <dbReference type="ChEBI" id="CHEBI:83143"/>
        <dbReference type="EC" id="1.4.4.2"/>
    </reaction>
</comment>
<dbReference type="NCBIfam" id="NF003346">
    <property type="entry name" value="PRK04366.1"/>
    <property type="match status" value="1"/>
</dbReference>
<evidence type="ECO:0000256" key="1">
    <source>
        <dbReference type="ARBA" id="ARBA00001933"/>
    </source>
</evidence>
<dbReference type="GO" id="GO:0004375">
    <property type="term" value="F:glycine dehydrogenase (decarboxylating) activity"/>
    <property type="evidence" value="ECO:0007669"/>
    <property type="project" value="UniProtKB-EC"/>
</dbReference>
<dbReference type="InterPro" id="IPR020581">
    <property type="entry name" value="GDC_P"/>
</dbReference>
<dbReference type="GO" id="GO:0005960">
    <property type="term" value="C:glycine cleavage complex"/>
    <property type="evidence" value="ECO:0007669"/>
    <property type="project" value="TreeGrafter"/>
</dbReference>
<dbReference type="InterPro" id="IPR049316">
    <property type="entry name" value="GDC-P_C"/>
</dbReference>
<sequence>MRDDDTSTPLTVTSPTAPAGASQPPVPAYPVFADRHIGPDSAAQAAMLAELGYPSLEALTEAAVPAGIRSTELDLPAPISESAALDELRALASRNRRVTSMIGLGFHPAVMPGVIQRNVLESPAWYTAYTPYQPEISQGRLEALLNFQTMITDLTGLATAGASLLDESTAAAEAMQLAHRVDKKKRTIFLVDADSLPQTIAVVHTRAEALGLAVRVADLRAGLDAAAENGGYAVTDVFGVLLSYPGVSGEVRDLTEIIADARGRQITVTVAADPLALTLLASPGELGADIAVGTTQRFGLPVMFGGPHAGYLAVRKGLERMLPGRLVGVSVDADGKPAYRLTLQTREQHIRREKATSNICTAQVLPAVLASMYAVYHGPAGLAGIATTVHRHAVRLAAGLRAGGVRVVHDAFFDTVLAQVPGRADDVVAAALEHGVNLRLVDADHVGISCDETTLDADLRAVWAAFGVPAPAAEPAAEPAGGGAALPGALVRTSAYLEHPVFHSHRSETAMLRYLRHLADLDLALDRGMIPLGSCTMKLNATAEMAAVTWPEFAEIHPFAPLDQAAGYLKMISDLEGWLTEVTGYAGVSLQPNAGSQGELAGLLAIRAYHRDHAVAGAPARDICLIPSSAHGTNAASAAMAGMKVVVVACDTDGNVDLADLAAKAKEHAPRLSALMVTYPSTHGVYEEGIGEACAIVHEAGGLVYVDGANLNALVGLAKPGKFGADVSHLNLHKTFCIPHGGGGPGVGPVAVGEKLLPYLPNHPLRPEAGPATGVGPISEAPWGSAGILMIPWVYLRLMGAEGVRTATAVAVLNANYIASRLRPHYPVLYTGQGGLVAHECILDLRQLTRETGVTVDDVAKRLVDYGFHAPTMSFPVAGTLMVEPTESEDLAEIDRFCAAMIAIRAEADKVGAGTWPREDNPLRNAPHTAEMVTGDDWDHPYPRSVAAYPVASLRAAKYWPPVRRIDGAYGDRNLVCTCPPPEAFAADLDAAGPPGAGVPGARSAVGPLTPLTPVGSTAG</sequence>
<evidence type="ECO:0000256" key="4">
    <source>
        <dbReference type="ARBA" id="ARBA00011690"/>
    </source>
</evidence>
<dbReference type="EC" id="1.4.4.2" evidence="8"/>
<evidence type="ECO:0000256" key="6">
    <source>
        <dbReference type="ARBA" id="ARBA00023002"/>
    </source>
</evidence>
<dbReference type="GO" id="GO:0030170">
    <property type="term" value="F:pyridoxal phosphate binding"/>
    <property type="evidence" value="ECO:0007669"/>
    <property type="project" value="TreeGrafter"/>
</dbReference>
<keyword evidence="14" id="KW-1185">Reference proteome</keyword>
<dbReference type="RefSeq" id="WP_203007649.1">
    <property type="nucleotide sequence ID" value="NZ_JADWYU010000181.1"/>
</dbReference>
<accession>A0A937UL38</accession>
<dbReference type="InterPro" id="IPR015424">
    <property type="entry name" value="PyrdxlP-dep_Trfase"/>
</dbReference>
<keyword evidence="5 8" id="KW-0663">Pyridoxal phosphate</keyword>
<feature type="compositionally biased region" description="Polar residues" evidence="10">
    <location>
        <begin position="7"/>
        <end position="16"/>
    </location>
</feature>
<dbReference type="Pfam" id="PF21478">
    <property type="entry name" value="GcvP2_C"/>
    <property type="match status" value="1"/>
</dbReference>
<comment type="caution">
    <text evidence="13">The sequence shown here is derived from an EMBL/GenBank/DDBJ whole genome shotgun (WGS) entry which is preliminary data.</text>
</comment>
<dbReference type="GO" id="GO:0019464">
    <property type="term" value="P:glycine decarboxylation via glycine cleavage system"/>
    <property type="evidence" value="ECO:0007669"/>
    <property type="project" value="UniProtKB-UniRule"/>
</dbReference>
<comment type="cofactor">
    <cofactor evidence="1 8 9">
        <name>pyridoxal 5'-phosphate</name>
        <dbReference type="ChEBI" id="CHEBI:597326"/>
    </cofactor>
</comment>
<evidence type="ECO:0000256" key="3">
    <source>
        <dbReference type="ARBA" id="ARBA00010756"/>
    </source>
</evidence>
<dbReference type="EMBL" id="JAEACQ010000010">
    <property type="protein sequence ID" value="MBL7625633.1"/>
    <property type="molecule type" value="Genomic_DNA"/>
</dbReference>
<dbReference type="InterPro" id="IPR003437">
    <property type="entry name" value="GcvP"/>
</dbReference>
<dbReference type="Gene3D" id="3.40.640.10">
    <property type="entry name" value="Type I PLP-dependent aspartate aminotransferase-like (Major domain)"/>
    <property type="match status" value="2"/>
</dbReference>
<comment type="subunit">
    <text evidence="4 8">The glycine cleavage system is composed of four proteins: P, T, L and H.</text>
</comment>
<name>A0A937UL38_9ACTN</name>
<dbReference type="PANTHER" id="PTHR11773">
    <property type="entry name" value="GLYCINE DEHYDROGENASE, DECARBOXYLATING"/>
    <property type="match status" value="1"/>
</dbReference>
<feature type="domain" description="Glycine cleavage system P-protein N-terminal" evidence="11">
    <location>
        <begin position="34"/>
        <end position="466"/>
    </location>
</feature>
<dbReference type="InterPro" id="IPR015422">
    <property type="entry name" value="PyrdxlP-dep_Trfase_small"/>
</dbReference>
<organism evidence="13 14">
    <name type="scientific">Frankia nepalensis</name>
    <dbReference type="NCBI Taxonomy" id="1836974"/>
    <lineage>
        <taxon>Bacteria</taxon>
        <taxon>Bacillati</taxon>
        <taxon>Actinomycetota</taxon>
        <taxon>Actinomycetes</taxon>
        <taxon>Frankiales</taxon>
        <taxon>Frankiaceae</taxon>
        <taxon>Frankia</taxon>
    </lineage>
</organism>
<feature type="compositionally biased region" description="Low complexity" evidence="10">
    <location>
        <begin position="996"/>
        <end position="1008"/>
    </location>
</feature>
<comment type="function">
    <text evidence="2 8">The glycine cleavage system catalyzes the degradation of glycine. The P protein binds the alpha-amino group of glycine through its pyridoxal phosphate cofactor; CO(2) is released and the remaining methylamine moiety is then transferred to the lipoamide cofactor of the H protein.</text>
</comment>
<gene>
    <name evidence="8 13" type="primary">gcvP</name>
    <name evidence="13" type="ORF">I7412_00240</name>
</gene>
<reference evidence="13" key="1">
    <citation type="submission" date="2020-12" db="EMBL/GenBank/DDBJ databases">
        <title>Genomic characterization of non-nitrogen-fixing Frankia strains.</title>
        <authorList>
            <person name="Carlos-Shanley C."/>
            <person name="Guerra T."/>
            <person name="Hahn D."/>
        </authorList>
    </citation>
    <scope>NUCLEOTIDE SEQUENCE</scope>
    <source>
        <strain evidence="13">CN6</strain>
    </source>
</reference>
<dbReference type="GO" id="GO:0016594">
    <property type="term" value="F:glycine binding"/>
    <property type="evidence" value="ECO:0007669"/>
    <property type="project" value="TreeGrafter"/>
</dbReference>
<evidence type="ECO:0000256" key="10">
    <source>
        <dbReference type="SAM" id="MobiDB-lite"/>
    </source>
</evidence>
<dbReference type="InterPro" id="IPR049315">
    <property type="entry name" value="GDC-P_N"/>
</dbReference>
<evidence type="ECO:0000313" key="13">
    <source>
        <dbReference type="EMBL" id="MBL7625633.1"/>
    </source>
</evidence>
<dbReference type="CDD" id="cd00613">
    <property type="entry name" value="GDC-P"/>
    <property type="match status" value="1"/>
</dbReference>
<evidence type="ECO:0000256" key="2">
    <source>
        <dbReference type="ARBA" id="ARBA00003788"/>
    </source>
</evidence>
<dbReference type="AlphaFoldDB" id="A0A937UL38"/>